<organism evidence="2 3">
    <name type="scientific">Amycolatopsis rhabdoformis</name>
    <dbReference type="NCBI Taxonomy" id="1448059"/>
    <lineage>
        <taxon>Bacteria</taxon>
        <taxon>Bacillati</taxon>
        <taxon>Actinomycetota</taxon>
        <taxon>Actinomycetes</taxon>
        <taxon>Pseudonocardiales</taxon>
        <taxon>Pseudonocardiaceae</taxon>
        <taxon>Amycolatopsis</taxon>
    </lineage>
</organism>
<dbReference type="EMBL" id="CP142149">
    <property type="protein sequence ID" value="WSE31146.1"/>
    <property type="molecule type" value="Genomic_DNA"/>
</dbReference>
<proteinExistence type="predicted"/>
<reference evidence="2 3" key="1">
    <citation type="journal article" date="2015" name="Int. J. Syst. Evol. Microbiol.">
        <title>Amycolatopsis rhabdoformis sp. nov., an actinomycete isolated from a tropical forest soil.</title>
        <authorList>
            <person name="Souza W.R."/>
            <person name="Silva R.E."/>
            <person name="Goodfellow M."/>
            <person name="Busarakam K."/>
            <person name="Figueiro F.S."/>
            <person name="Ferreira D."/>
            <person name="Rodrigues-Filho E."/>
            <person name="Moraes L.A.B."/>
            <person name="Zucchi T.D."/>
        </authorList>
    </citation>
    <scope>NUCLEOTIDE SEQUENCE [LARGE SCALE GENOMIC DNA]</scope>
    <source>
        <strain evidence="2 3">NCIMB 14900</strain>
    </source>
</reference>
<dbReference type="RefSeq" id="WP_326833955.1">
    <property type="nucleotide sequence ID" value="NZ_CP142149.1"/>
</dbReference>
<sequence>MSPRRTRRLATFSRFSVRSRTTLRTKKRKIAPAAANKESRRDISASLAGVTERALRRRVEDHLADDPTARGIAAALEHSGNAVRLPIPVRIWTEEESSGPEVEEALTRLLSVAGFGLDRANPSRKGSWYRSFAFRLRRAATSAELRRRLEKLERGIELQIVTKTQAEVDSAQGDAVAKLLASLEGTPTALVQIGSILLIKLDGVPIVRNLTQDEIALLDRDPALLHNPASALRALDLAARQRPSEVPAARRGRSGELAGESE</sequence>
<name>A0ABZ1IAQ1_9PSEU</name>
<feature type="region of interest" description="Disordered" evidence="1">
    <location>
        <begin position="241"/>
        <end position="262"/>
    </location>
</feature>
<evidence type="ECO:0000256" key="1">
    <source>
        <dbReference type="SAM" id="MobiDB-lite"/>
    </source>
</evidence>
<evidence type="ECO:0000313" key="2">
    <source>
        <dbReference type="EMBL" id="WSE31146.1"/>
    </source>
</evidence>
<dbReference type="Proteomes" id="UP001330812">
    <property type="component" value="Chromosome"/>
</dbReference>
<accession>A0ABZ1IAQ1</accession>
<keyword evidence="3" id="KW-1185">Reference proteome</keyword>
<gene>
    <name evidence="2" type="ORF">VSH64_03315</name>
</gene>
<evidence type="ECO:0000313" key="3">
    <source>
        <dbReference type="Proteomes" id="UP001330812"/>
    </source>
</evidence>
<protein>
    <submittedName>
        <fullName evidence="2">Uncharacterized protein</fullName>
    </submittedName>
</protein>